<dbReference type="GO" id="GO:0016787">
    <property type="term" value="F:hydrolase activity"/>
    <property type="evidence" value="ECO:0007669"/>
    <property type="project" value="UniProtKB-KW"/>
</dbReference>
<evidence type="ECO:0000256" key="2">
    <source>
        <dbReference type="ARBA" id="ARBA00022801"/>
    </source>
</evidence>
<reference evidence="4" key="1">
    <citation type="submission" date="2023-07" db="EMBL/GenBank/DDBJ databases">
        <title>A chromosome-level genome assembly of Lolium multiflorum.</title>
        <authorList>
            <person name="Chen Y."/>
            <person name="Copetti D."/>
            <person name="Kolliker R."/>
            <person name="Studer B."/>
        </authorList>
    </citation>
    <scope>NUCLEOTIDE SEQUENCE</scope>
    <source>
        <strain evidence="4">02402/16</strain>
        <tissue evidence="4">Leaf</tissue>
    </source>
</reference>
<keyword evidence="5" id="KW-1185">Reference proteome</keyword>
<dbReference type="InterPro" id="IPR036380">
    <property type="entry name" value="Isochorismatase-like_sf"/>
</dbReference>
<evidence type="ECO:0000256" key="1">
    <source>
        <dbReference type="ARBA" id="ARBA00006336"/>
    </source>
</evidence>
<protein>
    <recommendedName>
        <fullName evidence="3">Isochorismatase-like domain-containing protein</fullName>
    </recommendedName>
</protein>
<name>A0AAD8TM47_LOLMU</name>
<comment type="caution">
    <text evidence="4">The sequence shown here is derived from an EMBL/GenBank/DDBJ whole genome shotgun (WGS) entry which is preliminary data.</text>
</comment>
<dbReference type="SUPFAM" id="SSF52499">
    <property type="entry name" value="Isochorismatase-like hydrolases"/>
    <property type="match status" value="1"/>
</dbReference>
<dbReference type="Pfam" id="PF00857">
    <property type="entry name" value="Isochorismatase"/>
    <property type="match status" value="1"/>
</dbReference>
<comment type="similarity">
    <text evidence="1">Belongs to the isochorismatase family.</text>
</comment>
<dbReference type="PANTHER" id="PTHR43540:SF6">
    <property type="entry name" value="ISOCHORISMATASE-LIKE DOMAIN-CONTAINING PROTEIN"/>
    <property type="match status" value="1"/>
</dbReference>
<dbReference type="Proteomes" id="UP001231189">
    <property type="component" value="Unassembled WGS sequence"/>
</dbReference>
<keyword evidence="2" id="KW-0378">Hydrolase</keyword>
<dbReference type="InterPro" id="IPR050272">
    <property type="entry name" value="Isochorismatase-like_hydrls"/>
</dbReference>
<sequence length="158" mass="16665">MPAIATTVALCRGTGIPVIYTRHVDPVPRSRPLGEWWPGDHIGAGTPAAELLPGAGRAAGDLVVEKSTYSAFAAGTGLEEALRGMGVEEVIVAGVMSNLCCETTARDAFVRGFRVFFSADATATASRDLHEATLLNMAYGFAYIVDCERLEAAFGKDN</sequence>
<gene>
    <name evidence="4" type="ORF">QYE76_045130</name>
</gene>
<evidence type="ECO:0000313" key="5">
    <source>
        <dbReference type="Proteomes" id="UP001231189"/>
    </source>
</evidence>
<evidence type="ECO:0000313" key="4">
    <source>
        <dbReference type="EMBL" id="KAK1684282.1"/>
    </source>
</evidence>
<dbReference type="PANTHER" id="PTHR43540">
    <property type="entry name" value="PEROXYUREIDOACRYLATE/UREIDOACRYLATE AMIDOHYDROLASE-RELATED"/>
    <property type="match status" value="1"/>
</dbReference>
<organism evidence="4 5">
    <name type="scientific">Lolium multiflorum</name>
    <name type="common">Italian ryegrass</name>
    <name type="synonym">Lolium perenne subsp. multiflorum</name>
    <dbReference type="NCBI Taxonomy" id="4521"/>
    <lineage>
        <taxon>Eukaryota</taxon>
        <taxon>Viridiplantae</taxon>
        <taxon>Streptophyta</taxon>
        <taxon>Embryophyta</taxon>
        <taxon>Tracheophyta</taxon>
        <taxon>Spermatophyta</taxon>
        <taxon>Magnoliopsida</taxon>
        <taxon>Liliopsida</taxon>
        <taxon>Poales</taxon>
        <taxon>Poaceae</taxon>
        <taxon>BOP clade</taxon>
        <taxon>Pooideae</taxon>
        <taxon>Poodae</taxon>
        <taxon>Poeae</taxon>
        <taxon>Poeae Chloroplast Group 2 (Poeae type)</taxon>
        <taxon>Loliodinae</taxon>
        <taxon>Loliinae</taxon>
        <taxon>Lolium</taxon>
    </lineage>
</organism>
<dbReference type="AlphaFoldDB" id="A0AAD8TM47"/>
<dbReference type="Gene3D" id="3.40.50.850">
    <property type="entry name" value="Isochorismatase-like"/>
    <property type="match status" value="1"/>
</dbReference>
<accession>A0AAD8TM47</accession>
<dbReference type="InterPro" id="IPR000868">
    <property type="entry name" value="Isochorismatase-like_dom"/>
</dbReference>
<dbReference type="EMBL" id="JAUUTY010000002">
    <property type="protein sequence ID" value="KAK1684282.1"/>
    <property type="molecule type" value="Genomic_DNA"/>
</dbReference>
<dbReference type="CDD" id="cd00431">
    <property type="entry name" value="cysteine_hydrolases"/>
    <property type="match status" value="1"/>
</dbReference>
<feature type="domain" description="Isochorismatase-like" evidence="3">
    <location>
        <begin position="2"/>
        <end position="147"/>
    </location>
</feature>
<proteinExistence type="inferred from homology"/>
<evidence type="ECO:0000259" key="3">
    <source>
        <dbReference type="Pfam" id="PF00857"/>
    </source>
</evidence>